<dbReference type="PRINTS" id="PR00320">
    <property type="entry name" value="GPROTEINBRPT"/>
</dbReference>
<feature type="repeat" description="WD" evidence="3">
    <location>
        <begin position="840"/>
        <end position="881"/>
    </location>
</feature>
<evidence type="ECO:0000256" key="1">
    <source>
        <dbReference type="ARBA" id="ARBA00022574"/>
    </source>
</evidence>
<dbReference type="SUPFAM" id="SSF50969">
    <property type="entry name" value="YVTN repeat-like/Quinoprotein amine dehydrogenase"/>
    <property type="match status" value="1"/>
</dbReference>
<evidence type="ECO:0000313" key="7">
    <source>
        <dbReference type="Proteomes" id="UP001305414"/>
    </source>
</evidence>
<dbReference type="InterPro" id="IPR015943">
    <property type="entry name" value="WD40/YVTN_repeat-like_dom_sf"/>
</dbReference>
<dbReference type="PANTHER" id="PTHR19879">
    <property type="entry name" value="TRANSCRIPTION INITIATION FACTOR TFIID"/>
    <property type="match status" value="1"/>
</dbReference>
<dbReference type="SUPFAM" id="SSF52540">
    <property type="entry name" value="P-loop containing nucleoside triphosphate hydrolases"/>
    <property type="match status" value="1"/>
</dbReference>
<feature type="domain" description="NACHT" evidence="5">
    <location>
        <begin position="293"/>
        <end position="438"/>
    </location>
</feature>
<keyword evidence="2" id="KW-0677">Repeat</keyword>
<keyword evidence="1 3" id="KW-0853">WD repeat</keyword>
<sequence length="1494" mass="167674">MHLHSDIPPYAILSHRWGPDEVTLQELSDGTGLAKHGYGKIRFCGEQAWRDGLSHFWVDTCCIDKKNAVELQTAIISMFRWYHNANRCYVYLDDISYSPTQSTEPLERRPQEKRERMDTAVPTESPWHSAFRKSLWFTRGWTLQELLAPTSVEFFSKEHALLGNKNSLGRMICDITGIPAGALQNWSLSEFTLSDRFSWMESRDTLLEEDKAYAMLGIFSVQMPLLYGEGYTKASSRLRREISQAVKLPPLPVAEGATFDSRSEEHNARCYPKTRVDLLSQVESWATAPDGKAIFWLNGIAGTGKSTISRTISQHFQERGILGASFFFKRGEAERGHAGRLFTTIAAQLAAKLPYVAEQIQTAIDADPDICSKALSEQFKQLILDSLNNIRAPQTLVIIIDALDECEKDADTRVVIHLLSQVKAIPNVRLRTFLTSRPELPIRLGFQKVQASYQNLVLHQIPEHTVKHDLRVFFELELKRIHEEYNVNSFEDVQLQPDWPSEYIDVLVQRAYPLFIIAATICRFLDPIRFNSADQLRKFLDYNTTAHTSDQPASTYLPVLNQLVSEQSHITKQRLVDRFRDIVGTIILLAEPLSARALSQLLDISLPDIHNQLKLLHSVVAVPSSADAPIRIFHLSFRDFLLDRSKQDTHEFWIDEQLTHQKLAARCMQLLSTNEVLKKDICSLRNPGVSISRIGRQSINRCLPSEVQYACLYWAHHLELSGTPAHNNDQAYTFLRTHFLHWLEALCLIGSVHKSFGVIQVLRKRCAPGTYIDQFLWDSDRFIRNCGHIIEQHPLQLYCSAIAFAPHKSLIRRDFQKEMSAWIVNPPVVANTWNACTKTLEGHRGHIAQIVIAPDGYWLASASWDNAIKIWSVTMGTCIRTLDGHNDSVSTLAISPDGRWLISGSEDRTIKIWDVAIWACKQTFEKAHEDMVRSIAISPDSGWLVSASRDYPIKIWSMEERTCIQTFGNLSDGIMALAISPDGRQLISASFGINTIRIWDVTAGICQKTIKHDRNVWNVAISPDGCWFAAERMSDQTVEIRDLATGACKNTIDLNAGVSRIAISPDGCWLAIGLFDKTIQIWDAATSTCMQTLKGHTDSIFSIAISSDGRWLASGSRDTTVKIWDMTISDEKRNIENSVISITAPPGGRWQLFTFGDGTIKVWDVVASIYSKTFPCSYNLTALSPDSCYLALASGLGNEVNRSIQIWDLARGTCCQKLEGIDDHIEAIAISPDNRWLVAVSSGDTTRVQLEYGFHGRIAISPDSRSFALMPCYSTGVIEIFSLETGAYKCVLHNDEVVCSMAIAPDSLWIASGFTSGTIRICDIESGAIIHELYHSRISPVYQVSVSLNCQWLTSASRQRIVKIWDVESGACTLTLDIEWNTVNFAFDSNTSLHTDFGVINIDPAAYRNTSISQSSTAVLANAISSYQGYAIHDTLSWITWNDQLVLWLPPEYRPKEPSYDGPAKIAVTGNTIAWACASGDFLVFKLSPDGPIV</sequence>
<name>A0AAN7UTE0_9PEZI</name>
<accession>A0AAN7UTE0</accession>
<dbReference type="InterPro" id="IPR036322">
    <property type="entry name" value="WD40_repeat_dom_sf"/>
</dbReference>
<dbReference type="PROSITE" id="PS50837">
    <property type="entry name" value="NACHT"/>
    <property type="match status" value="1"/>
</dbReference>
<feature type="repeat" description="WD" evidence="3">
    <location>
        <begin position="925"/>
        <end position="966"/>
    </location>
</feature>
<evidence type="ECO:0000256" key="4">
    <source>
        <dbReference type="SAM" id="MobiDB-lite"/>
    </source>
</evidence>
<proteinExistence type="predicted"/>
<dbReference type="Pfam" id="PF00400">
    <property type="entry name" value="WD40"/>
    <property type="match status" value="11"/>
</dbReference>
<dbReference type="InterPro" id="IPR007111">
    <property type="entry name" value="NACHT_NTPase"/>
</dbReference>
<organism evidence="6 7">
    <name type="scientific">Xylaria bambusicola</name>
    <dbReference type="NCBI Taxonomy" id="326684"/>
    <lineage>
        <taxon>Eukaryota</taxon>
        <taxon>Fungi</taxon>
        <taxon>Dikarya</taxon>
        <taxon>Ascomycota</taxon>
        <taxon>Pezizomycotina</taxon>
        <taxon>Sordariomycetes</taxon>
        <taxon>Xylariomycetidae</taxon>
        <taxon>Xylariales</taxon>
        <taxon>Xylariaceae</taxon>
        <taxon>Xylaria</taxon>
    </lineage>
</organism>
<dbReference type="PROSITE" id="PS50082">
    <property type="entry name" value="WD_REPEATS_2"/>
    <property type="match status" value="6"/>
</dbReference>
<keyword evidence="7" id="KW-1185">Reference proteome</keyword>
<comment type="caution">
    <text evidence="6">The sequence shown here is derived from an EMBL/GenBank/DDBJ whole genome shotgun (WGS) entry which is preliminary data.</text>
</comment>
<feature type="compositionally biased region" description="Basic and acidic residues" evidence="4">
    <location>
        <begin position="105"/>
        <end position="118"/>
    </location>
</feature>
<dbReference type="InterPro" id="IPR011044">
    <property type="entry name" value="Quino_amine_DH_bsu"/>
</dbReference>
<dbReference type="SMART" id="SM00320">
    <property type="entry name" value="WD40"/>
    <property type="match status" value="11"/>
</dbReference>
<dbReference type="CDD" id="cd00200">
    <property type="entry name" value="WD40"/>
    <property type="match status" value="1"/>
</dbReference>
<evidence type="ECO:0000313" key="6">
    <source>
        <dbReference type="EMBL" id="KAK5635427.1"/>
    </source>
</evidence>
<dbReference type="InterPro" id="IPR020472">
    <property type="entry name" value="WD40_PAC1"/>
</dbReference>
<dbReference type="SUPFAM" id="SSF50978">
    <property type="entry name" value="WD40 repeat-like"/>
    <property type="match status" value="1"/>
</dbReference>
<gene>
    <name evidence="6" type="ORF">RRF57_011139</name>
</gene>
<evidence type="ECO:0000256" key="2">
    <source>
        <dbReference type="ARBA" id="ARBA00022737"/>
    </source>
</evidence>
<feature type="repeat" description="WD" evidence="3">
    <location>
        <begin position="882"/>
        <end position="915"/>
    </location>
</feature>
<dbReference type="Pfam" id="PF06985">
    <property type="entry name" value="HET"/>
    <property type="match status" value="1"/>
</dbReference>
<feature type="region of interest" description="Disordered" evidence="4">
    <location>
        <begin position="99"/>
        <end position="120"/>
    </location>
</feature>
<dbReference type="InterPro" id="IPR056884">
    <property type="entry name" value="NPHP3-like_N"/>
</dbReference>
<feature type="repeat" description="WD" evidence="3">
    <location>
        <begin position="1334"/>
        <end position="1375"/>
    </location>
</feature>
<dbReference type="SUPFAM" id="SSF101898">
    <property type="entry name" value="NHL repeat"/>
    <property type="match status" value="1"/>
</dbReference>
<dbReference type="PROSITE" id="PS50294">
    <property type="entry name" value="WD_REPEATS_REGION"/>
    <property type="match status" value="4"/>
</dbReference>
<evidence type="ECO:0000256" key="3">
    <source>
        <dbReference type="PROSITE-ProRule" id="PRU00221"/>
    </source>
</evidence>
<dbReference type="InterPro" id="IPR027417">
    <property type="entry name" value="P-loop_NTPase"/>
</dbReference>
<dbReference type="PROSITE" id="PS00678">
    <property type="entry name" value="WD_REPEATS_1"/>
    <property type="match status" value="2"/>
</dbReference>
<feature type="repeat" description="WD" evidence="3">
    <location>
        <begin position="1093"/>
        <end position="1134"/>
    </location>
</feature>
<dbReference type="InterPro" id="IPR019775">
    <property type="entry name" value="WD40_repeat_CS"/>
</dbReference>
<dbReference type="EMBL" id="JAWHQM010000052">
    <property type="protein sequence ID" value="KAK5635427.1"/>
    <property type="molecule type" value="Genomic_DNA"/>
</dbReference>
<protein>
    <recommendedName>
        <fullName evidence="5">NACHT domain-containing protein</fullName>
    </recommendedName>
</protein>
<dbReference type="InterPro" id="IPR010730">
    <property type="entry name" value="HET"/>
</dbReference>
<feature type="repeat" description="WD" evidence="3">
    <location>
        <begin position="1058"/>
        <end position="1092"/>
    </location>
</feature>
<dbReference type="Pfam" id="PF24883">
    <property type="entry name" value="NPHP3_N"/>
    <property type="match status" value="1"/>
</dbReference>
<dbReference type="Proteomes" id="UP001305414">
    <property type="component" value="Unassembled WGS sequence"/>
</dbReference>
<dbReference type="PANTHER" id="PTHR19879:SF9">
    <property type="entry name" value="TRANSCRIPTION INITIATION FACTOR TFIID SUBUNIT 5"/>
    <property type="match status" value="1"/>
</dbReference>
<dbReference type="Gene3D" id="3.40.50.300">
    <property type="entry name" value="P-loop containing nucleotide triphosphate hydrolases"/>
    <property type="match status" value="1"/>
</dbReference>
<dbReference type="InterPro" id="IPR001680">
    <property type="entry name" value="WD40_rpt"/>
</dbReference>
<evidence type="ECO:0000259" key="5">
    <source>
        <dbReference type="PROSITE" id="PS50837"/>
    </source>
</evidence>
<dbReference type="Gene3D" id="2.130.10.10">
    <property type="entry name" value="YVTN repeat-like/Quinoprotein amine dehydrogenase"/>
    <property type="match status" value="5"/>
</dbReference>
<reference evidence="6 7" key="1">
    <citation type="submission" date="2023-10" db="EMBL/GenBank/DDBJ databases">
        <title>Draft genome sequence of Xylaria bambusicola isolate GMP-LS, the root and basal stem rot pathogen of sugarcane in Indonesia.</title>
        <authorList>
            <person name="Selvaraj P."/>
            <person name="Muralishankar V."/>
            <person name="Muruganantham S."/>
            <person name="Sp S."/>
            <person name="Haryani S."/>
            <person name="Lau K.J.X."/>
            <person name="Naqvi N.I."/>
        </authorList>
    </citation>
    <scope>NUCLEOTIDE SEQUENCE [LARGE SCALE GENOMIC DNA]</scope>
    <source>
        <strain evidence="6">GMP-LS</strain>
    </source>
</reference>